<dbReference type="Proteomes" id="UP000217696">
    <property type="component" value="Chromosome"/>
</dbReference>
<gene>
    <name evidence="1" type="ORF">CB4_01143</name>
</gene>
<dbReference type="AlphaFoldDB" id="A0A0U5BFM8"/>
<dbReference type="SUPFAM" id="SSF56112">
    <property type="entry name" value="Protein kinase-like (PK-like)"/>
    <property type="match status" value="1"/>
</dbReference>
<keyword evidence="2" id="KW-1185">Reference proteome</keyword>
<proteinExistence type="predicted"/>
<dbReference type="Gene3D" id="3.30.200.20">
    <property type="entry name" value="Phosphorylase Kinase, domain 1"/>
    <property type="match status" value="1"/>
</dbReference>
<dbReference type="GO" id="GO:0016740">
    <property type="term" value="F:transferase activity"/>
    <property type="evidence" value="ECO:0007669"/>
    <property type="project" value="UniProtKB-KW"/>
</dbReference>
<reference evidence="1 2" key="1">
    <citation type="submission" date="2015-12" db="EMBL/GenBank/DDBJ databases">
        <title>Genome sequence of Aneurinibacillus soli.</title>
        <authorList>
            <person name="Lee J.S."/>
            <person name="Lee K.C."/>
            <person name="Kim K.K."/>
            <person name="Lee B.W."/>
        </authorList>
    </citation>
    <scope>NUCLEOTIDE SEQUENCE [LARGE SCALE GENOMIC DNA]</scope>
    <source>
        <strain evidence="1 2">CB4</strain>
    </source>
</reference>
<organism evidence="1 2">
    <name type="scientific">Aneurinibacillus soli</name>
    <dbReference type="NCBI Taxonomy" id="1500254"/>
    <lineage>
        <taxon>Bacteria</taxon>
        <taxon>Bacillati</taxon>
        <taxon>Bacillota</taxon>
        <taxon>Bacilli</taxon>
        <taxon>Bacillales</taxon>
        <taxon>Paenibacillaceae</taxon>
        <taxon>Aneurinibacillus group</taxon>
        <taxon>Aneurinibacillus</taxon>
    </lineage>
</organism>
<dbReference type="InterPro" id="IPR047175">
    <property type="entry name" value="CotS-like"/>
</dbReference>
<dbReference type="Pfam" id="PF01636">
    <property type="entry name" value="APH"/>
    <property type="match status" value="1"/>
</dbReference>
<dbReference type="InterPro" id="IPR002575">
    <property type="entry name" value="Aminoglycoside_PTrfase"/>
</dbReference>
<dbReference type="EMBL" id="AP017312">
    <property type="protein sequence ID" value="BAU26974.1"/>
    <property type="molecule type" value="Genomic_DNA"/>
</dbReference>
<evidence type="ECO:0000313" key="1">
    <source>
        <dbReference type="EMBL" id="BAU26974.1"/>
    </source>
</evidence>
<dbReference type="KEGG" id="asoc:CB4_01143"/>
<accession>A0A0U5BFM8</accession>
<dbReference type="PANTHER" id="PTHR39179:SF3">
    <property type="entry name" value="COTS-RELATED PROTEIN"/>
    <property type="match status" value="1"/>
</dbReference>
<evidence type="ECO:0000313" key="2">
    <source>
        <dbReference type="Proteomes" id="UP000217696"/>
    </source>
</evidence>
<dbReference type="Gene3D" id="3.90.1200.10">
    <property type="match status" value="1"/>
</dbReference>
<dbReference type="RefSeq" id="WP_157737811.1">
    <property type="nucleotide sequence ID" value="NZ_AP017312.1"/>
</dbReference>
<keyword evidence="1" id="KW-0808">Transferase</keyword>
<sequence>MEWVRHILYEYDLTLLDVEAKGNHVWKVQTNRGMFRLSRQTESEEQLVFAGGWLRRLRQSGIRRVIPYGITKYGESVVSVADGRYVLQPWIQPVCSVRDVPGWERQVMRQLGQIHQVSAAAAQEASTPGLAPSVVRKRWLDGMNAVRELAHQYVRHQKGGAFGLLVCESESYVMSMVERAIERLERAISDMSADGEIPHVLCHGRLRSGYVLATGQNRRQLYLTGFERAGYDGAVRDLTVCVRHCGEDAGWNVRLGRRWLGAYEAERQLSETERQLLSCYLLYPEPMMRVAKNCLETAEVDQSETARWAHIWRRQLTRLFDMQQFAFEIIEK</sequence>
<dbReference type="PANTHER" id="PTHR39179">
    <property type="entry name" value="SPORE COAT PROTEIN I"/>
    <property type="match status" value="1"/>
</dbReference>
<dbReference type="GO" id="GO:0042601">
    <property type="term" value="C:endospore-forming forespore"/>
    <property type="evidence" value="ECO:0007669"/>
    <property type="project" value="TreeGrafter"/>
</dbReference>
<dbReference type="InterPro" id="IPR011009">
    <property type="entry name" value="Kinase-like_dom_sf"/>
</dbReference>
<name>A0A0U5BFM8_9BACL</name>
<protein>
    <submittedName>
        <fullName evidence="1">Phosphotransferase enzyme family protein</fullName>
    </submittedName>
</protein>